<evidence type="ECO:0000256" key="1">
    <source>
        <dbReference type="SAM" id="MobiDB-lite"/>
    </source>
</evidence>
<sequence>MDERQLSIEDKELFASIFRLEGGTRHDIGWKNFLKAMGHIGFSIGPCGKTGGSGREFIAPPDMGNRRMRLDNPHGPRDGTLRSRDQNELGKRLNAHFDLEDYVAAMPVEA</sequence>
<evidence type="ECO:0000313" key="3">
    <source>
        <dbReference type="Proteomes" id="UP000313359"/>
    </source>
</evidence>
<reference evidence="2" key="1">
    <citation type="journal article" date="2018" name="Genome Biol. Evol.">
        <title>Genomics and development of Lentinus tigrinus, a white-rot wood-decaying mushroom with dimorphic fruiting bodies.</title>
        <authorList>
            <person name="Wu B."/>
            <person name="Xu Z."/>
            <person name="Knudson A."/>
            <person name="Carlson A."/>
            <person name="Chen N."/>
            <person name="Kovaka S."/>
            <person name="LaButti K."/>
            <person name="Lipzen A."/>
            <person name="Pennachio C."/>
            <person name="Riley R."/>
            <person name="Schakwitz W."/>
            <person name="Umezawa K."/>
            <person name="Ohm R.A."/>
            <person name="Grigoriev I.V."/>
            <person name="Nagy L.G."/>
            <person name="Gibbons J."/>
            <person name="Hibbett D."/>
        </authorList>
    </citation>
    <scope>NUCLEOTIDE SEQUENCE [LARGE SCALE GENOMIC DNA]</scope>
    <source>
        <strain evidence="2">ALCF2SS1-6</strain>
    </source>
</reference>
<dbReference type="EMBL" id="ML122283">
    <property type="protein sequence ID" value="RPD57162.1"/>
    <property type="molecule type" value="Genomic_DNA"/>
</dbReference>
<accession>A0A5C2S182</accession>
<protein>
    <submittedName>
        <fullName evidence="2">Uncharacterized protein</fullName>
    </submittedName>
</protein>
<proteinExistence type="predicted"/>
<dbReference type="OrthoDB" id="2758557at2759"/>
<organism evidence="2 3">
    <name type="scientific">Lentinus tigrinus ALCF2SS1-6</name>
    <dbReference type="NCBI Taxonomy" id="1328759"/>
    <lineage>
        <taxon>Eukaryota</taxon>
        <taxon>Fungi</taxon>
        <taxon>Dikarya</taxon>
        <taxon>Basidiomycota</taxon>
        <taxon>Agaricomycotina</taxon>
        <taxon>Agaricomycetes</taxon>
        <taxon>Polyporales</taxon>
        <taxon>Polyporaceae</taxon>
        <taxon>Lentinus</taxon>
    </lineage>
</organism>
<keyword evidence="3" id="KW-1185">Reference proteome</keyword>
<dbReference type="Proteomes" id="UP000313359">
    <property type="component" value="Unassembled WGS sequence"/>
</dbReference>
<evidence type="ECO:0000313" key="2">
    <source>
        <dbReference type="EMBL" id="RPD57162.1"/>
    </source>
</evidence>
<feature type="compositionally biased region" description="Basic and acidic residues" evidence="1">
    <location>
        <begin position="64"/>
        <end position="84"/>
    </location>
</feature>
<gene>
    <name evidence="2" type="ORF">L227DRAFT_614027</name>
</gene>
<dbReference type="AlphaFoldDB" id="A0A5C2S182"/>
<name>A0A5C2S182_9APHY</name>
<feature type="region of interest" description="Disordered" evidence="1">
    <location>
        <begin position="60"/>
        <end position="84"/>
    </location>
</feature>